<evidence type="ECO:0008006" key="4">
    <source>
        <dbReference type="Google" id="ProtNLM"/>
    </source>
</evidence>
<feature type="transmembrane region" description="Helical" evidence="1">
    <location>
        <begin position="203"/>
        <end position="224"/>
    </location>
</feature>
<dbReference type="PANTHER" id="PTHR39456">
    <property type="entry name" value="METAL-DEPENDENT HYDROLASE"/>
    <property type="match status" value="1"/>
</dbReference>
<dbReference type="RefSeq" id="WP_052043098.1">
    <property type="nucleotide sequence ID" value="NZ_ARXU01000017.1"/>
</dbReference>
<sequence length="311" mass="35346">MTTTASSNIKAGQQSAQKVPLGATVNIPPRRLDFQFDDKTTARYFYDNDPFLSAFWLSLSALFPEGEAFFVDSVRHYRKEVTDAKLKAQVAGFIGQEAMHSKEHEAWNEMGVKFGYPTDKLDKSLGKLLGLVQKRTPKIFQLAATVCLEHYTAIIAEQLLREPEHQARILDDATAKLWLWHALEENEHKTVAYDVYEKVSGSYAIRAGAMIPTTVLFFAVLGVFQARMLASDGRLLNLKNNWNGMKFLFGRKGLFTKLAPQYLDFFKRDFHPSQHDTDALLDEWREKLFGAEGLLTEQHAQASQRKGKKTH</sequence>
<protein>
    <recommendedName>
        <fullName evidence="4">Metal-dependent hydrolase</fullName>
    </recommendedName>
</protein>
<keyword evidence="3" id="KW-1185">Reference proteome</keyword>
<organism evidence="2 3">
    <name type="scientific">Alcanivorax jadensis T9</name>
    <dbReference type="NCBI Taxonomy" id="1177181"/>
    <lineage>
        <taxon>Bacteria</taxon>
        <taxon>Pseudomonadati</taxon>
        <taxon>Pseudomonadota</taxon>
        <taxon>Gammaproteobacteria</taxon>
        <taxon>Oceanospirillales</taxon>
        <taxon>Alcanivoracaceae</taxon>
        <taxon>Alcanivorax</taxon>
    </lineage>
</organism>
<evidence type="ECO:0000313" key="2">
    <source>
        <dbReference type="EMBL" id="KGD59821.1"/>
    </source>
</evidence>
<dbReference type="Pfam" id="PF10118">
    <property type="entry name" value="Metal_hydrol"/>
    <property type="match status" value="1"/>
</dbReference>
<keyword evidence="1" id="KW-0472">Membrane</keyword>
<keyword evidence="1" id="KW-0812">Transmembrane</keyword>
<dbReference type="PIRSF" id="PIRSF007580">
    <property type="entry name" value="UCP07580"/>
    <property type="match status" value="1"/>
</dbReference>
<keyword evidence="1" id="KW-1133">Transmembrane helix</keyword>
<accession>A0ABR4WA05</accession>
<evidence type="ECO:0000313" key="3">
    <source>
        <dbReference type="Proteomes" id="UP000029443"/>
    </source>
</evidence>
<name>A0ABR4WA05_9GAMM</name>
<dbReference type="Proteomes" id="UP000029443">
    <property type="component" value="Unassembled WGS sequence"/>
</dbReference>
<comment type="caution">
    <text evidence="2">The sequence shown here is derived from an EMBL/GenBank/DDBJ whole genome shotgun (WGS) entry which is preliminary data.</text>
</comment>
<reference evidence="2 3" key="1">
    <citation type="submission" date="2012-09" db="EMBL/GenBank/DDBJ databases">
        <title>Genome Sequence of alkane-degrading Bacterium Alcanivorax jadensis T9.</title>
        <authorList>
            <person name="Lai Q."/>
            <person name="Shao Z."/>
        </authorList>
    </citation>
    <scope>NUCLEOTIDE SEQUENCE [LARGE SCALE GENOMIC DNA]</scope>
    <source>
        <strain evidence="2 3">T9</strain>
    </source>
</reference>
<gene>
    <name evidence="2" type="ORF">T9A_03099</name>
</gene>
<dbReference type="EMBL" id="ARXU01000017">
    <property type="protein sequence ID" value="KGD59821.1"/>
    <property type="molecule type" value="Genomic_DNA"/>
</dbReference>
<proteinExistence type="predicted"/>
<dbReference type="InterPro" id="IPR016516">
    <property type="entry name" value="UCP07580"/>
</dbReference>
<dbReference type="PANTHER" id="PTHR39456:SF1">
    <property type="entry name" value="METAL-DEPENDENT HYDROLASE"/>
    <property type="match status" value="1"/>
</dbReference>
<evidence type="ECO:0000256" key="1">
    <source>
        <dbReference type="SAM" id="Phobius"/>
    </source>
</evidence>